<dbReference type="GO" id="GO:0016491">
    <property type="term" value="F:oxidoreductase activity"/>
    <property type="evidence" value="ECO:0007669"/>
    <property type="project" value="InterPro"/>
</dbReference>
<dbReference type="Pfam" id="PF00248">
    <property type="entry name" value="Aldo_ket_red"/>
    <property type="match status" value="1"/>
</dbReference>
<evidence type="ECO:0000313" key="5">
    <source>
        <dbReference type="EMBL" id="AYW48299.1"/>
    </source>
</evidence>
<dbReference type="KEGG" id="too:C7K38_07960"/>
<dbReference type="RefSeq" id="WP_123936077.1">
    <property type="nucleotide sequence ID" value="NZ_BSUW01000001.1"/>
</dbReference>
<dbReference type="InterPro" id="IPR036812">
    <property type="entry name" value="NAD(P)_OxRdtase_dom_sf"/>
</dbReference>
<feature type="active site" description="Proton donor" evidence="1">
    <location>
        <position position="53"/>
    </location>
</feature>
<dbReference type="Proteomes" id="UP001157039">
    <property type="component" value="Unassembled WGS sequence"/>
</dbReference>
<dbReference type="AlphaFoldDB" id="A0AA37XK04"/>
<protein>
    <submittedName>
        <fullName evidence="6">Aldo/keto reductase</fullName>
    </submittedName>
</protein>
<reference evidence="5 7" key="1">
    <citation type="journal article" date="2012" name="Int. J. Syst. Evol. Microbiol.">
        <title>Characterization of Tetragenococcus strains from sugar thick juice reveals a novel species, Tetragenococcus osmophilus sp. nov., and divides Tetragenococcus halophilus into two subspecies, T. halophilus subsp. halophilus subsp. nov. and T. halophilus subsp. flandriensis subsp. nov.</title>
        <authorList>
            <person name="Juste A."/>
            <person name="Van Trappen S."/>
            <person name="Verreth C."/>
            <person name="Cleenwerck I."/>
            <person name="De Vos P."/>
            <person name="Lievens B."/>
            <person name="Willems K.A."/>
        </authorList>
    </citation>
    <scope>NUCLEOTIDE SEQUENCE [LARGE SCALE GENOMIC DNA]</scope>
    <source>
        <strain evidence="5 7">JCM 31126</strain>
    </source>
</reference>
<dbReference type="Proteomes" id="UP000268310">
    <property type="component" value="Chromosome"/>
</dbReference>
<dbReference type="EMBL" id="CP027783">
    <property type="protein sequence ID" value="AYW48299.1"/>
    <property type="molecule type" value="Genomic_DNA"/>
</dbReference>
<feature type="site" description="Lowers pKa of active site Tyr" evidence="3">
    <location>
        <position position="79"/>
    </location>
</feature>
<evidence type="ECO:0000313" key="6">
    <source>
        <dbReference type="EMBL" id="GMA72007.1"/>
    </source>
</evidence>
<dbReference type="PIRSF" id="PIRSF000097">
    <property type="entry name" value="AKR"/>
    <property type="match status" value="1"/>
</dbReference>
<feature type="domain" description="NADP-dependent oxidoreductase" evidence="4">
    <location>
        <begin position="14"/>
        <end position="270"/>
    </location>
</feature>
<evidence type="ECO:0000256" key="2">
    <source>
        <dbReference type="PIRSR" id="PIRSR000097-2"/>
    </source>
</evidence>
<organism evidence="6 8">
    <name type="scientific">Tetragenococcus osmophilus</name>
    <dbReference type="NCBI Taxonomy" id="526944"/>
    <lineage>
        <taxon>Bacteria</taxon>
        <taxon>Bacillati</taxon>
        <taxon>Bacillota</taxon>
        <taxon>Bacilli</taxon>
        <taxon>Lactobacillales</taxon>
        <taxon>Enterococcaceae</taxon>
        <taxon>Tetragenococcus</taxon>
    </lineage>
</organism>
<dbReference type="PRINTS" id="PR00069">
    <property type="entry name" value="ALDKETRDTASE"/>
</dbReference>
<dbReference type="EMBL" id="BSUW01000001">
    <property type="protein sequence ID" value="GMA72007.1"/>
    <property type="molecule type" value="Genomic_DNA"/>
</dbReference>
<dbReference type="InterPro" id="IPR023210">
    <property type="entry name" value="NADP_OxRdtase_dom"/>
</dbReference>
<evidence type="ECO:0000256" key="1">
    <source>
        <dbReference type="PIRSR" id="PIRSR000097-1"/>
    </source>
</evidence>
<dbReference type="SUPFAM" id="SSF51430">
    <property type="entry name" value="NAD(P)-linked oxidoreductase"/>
    <property type="match status" value="1"/>
</dbReference>
<gene>
    <name evidence="5" type="ORF">C7K38_07960</name>
    <name evidence="6" type="ORF">GCM10025885_10560</name>
</gene>
<dbReference type="Gene3D" id="3.20.20.100">
    <property type="entry name" value="NADP-dependent oxidoreductase domain"/>
    <property type="match status" value="1"/>
</dbReference>
<reference evidence="6" key="4">
    <citation type="submission" date="2023-02" db="EMBL/GenBank/DDBJ databases">
        <authorList>
            <person name="Sun Q."/>
            <person name="Mori K."/>
        </authorList>
    </citation>
    <scope>NUCLEOTIDE SEQUENCE</scope>
    <source>
        <strain evidence="6">NBRC 114545</strain>
    </source>
</reference>
<dbReference type="PANTHER" id="PTHR43638:SF3">
    <property type="entry name" value="ALDEHYDE REDUCTASE"/>
    <property type="match status" value="1"/>
</dbReference>
<evidence type="ECO:0000313" key="8">
    <source>
        <dbReference type="Proteomes" id="UP001157039"/>
    </source>
</evidence>
<evidence type="ECO:0000256" key="3">
    <source>
        <dbReference type="PIRSR" id="PIRSR000097-3"/>
    </source>
</evidence>
<name>A0AA37XK04_9ENTE</name>
<dbReference type="InterPro" id="IPR020471">
    <property type="entry name" value="AKR"/>
</dbReference>
<sequence length="283" mass="31865">MVKDVKIDETSVFPIGLGTWNIGNSTSEAEQEIEALQKGIQAGAQVIDTAEMYGGGASEKLVGQAIKEYNRDSFYLISKVSPGNASKKQLPKSLEQSLQRLQVDYLDLYLLHWKSTVALEETVEVMEDMKKAGKIKAWGVSNFDAPDMENLYSLADGKNCVTNQIKYNMIDRGSEYDLLPYMREHHLPLVAYSPIIKNSLQRFNEHQSQVLAEIAENHQASLQQILLAWSIRDRNTIAIPKSSNVTHVLDNIDAAQIHFTTSELEQIDNVFQKPTEKQPLALW</sequence>
<dbReference type="PANTHER" id="PTHR43638">
    <property type="entry name" value="OXIDOREDUCTASE, ALDO/KETO REDUCTASE FAMILY PROTEIN"/>
    <property type="match status" value="1"/>
</dbReference>
<evidence type="ECO:0000313" key="7">
    <source>
        <dbReference type="Proteomes" id="UP000268310"/>
    </source>
</evidence>
<keyword evidence="7" id="KW-1185">Reference proteome</keyword>
<reference evidence="5" key="3">
    <citation type="submission" date="2018-03" db="EMBL/GenBank/DDBJ databases">
        <authorList>
            <person name="Jeon C.O."/>
        </authorList>
    </citation>
    <scope>NUCLEOTIDE SEQUENCE</scope>
    <source>
        <strain evidence="5">JCM 31126</strain>
    </source>
</reference>
<accession>A0AA37XK04</accession>
<evidence type="ECO:0000259" key="4">
    <source>
        <dbReference type="Pfam" id="PF00248"/>
    </source>
</evidence>
<feature type="binding site" evidence="2">
    <location>
        <position position="112"/>
    </location>
    <ligand>
        <name>substrate</name>
    </ligand>
</feature>
<proteinExistence type="predicted"/>
<reference evidence="6 8" key="2">
    <citation type="journal article" date="2014" name="Int. J. Syst. Evol. Microbiol.">
        <title>Complete genome sequence of Corynebacterium casei LMG S-19264T (=DSM 44701T), isolated from a smear-ripened cheese.</title>
        <authorList>
            <consortium name="US DOE Joint Genome Institute (JGI-PGF)"/>
            <person name="Walter F."/>
            <person name="Albersmeier A."/>
            <person name="Kalinowski J."/>
            <person name="Ruckert C."/>
        </authorList>
    </citation>
    <scope>NUCLEOTIDE SEQUENCE [LARGE SCALE GENOMIC DNA]</scope>
    <source>
        <strain evidence="6 8">NBRC 114545</strain>
    </source>
</reference>